<feature type="compositionally biased region" description="Low complexity" evidence="12">
    <location>
        <begin position="440"/>
        <end position="454"/>
    </location>
</feature>
<keyword evidence="6 11" id="KW-0547">Nucleotide-binding</keyword>
<evidence type="ECO:0000313" key="14">
    <source>
        <dbReference type="EMBL" id="CUS34962.1"/>
    </source>
</evidence>
<feature type="region of interest" description="Disordered" evidence="12">
    <location>
        <begin position="367"/>
        <end position="459"/>
    </location>
</feature>
<dbReference type="STRING" id="1742973.COMA2_20014"/>
<gene>
    <name evidence="11 14" type="primary">dnaX</name>
    <name evidence="14" type="ORF">COMA2_20014</name>
</gene>
<dbReference type="InterPro" id="IPR045085">
    <property type="entry name" value="HLD_clamp_pol_III_gamma_tau"/>
</dbReference>
<evidence type="ECO:0000256" key="3">
    <source>
        <dbReference type="ARBA" id="ARBA00022695"/>
    </source>
</evidence>
<sequence length="597" mass="65371">MDYQVSARKYRPGTFDDVIGQPHVVQTLMNAVSTKRVAHAYLFSGTRGVGKTTVARILAKALNCQQGPTSRPCDTCENCREIAQGSSVDVIEIDGASNTSVDDVREIRENVRFTPFRGQFRVYIIDEVHMLSNSAFNALLKTLEEPPAHVVFIFATTEIHKIPATILSRCQHYNFRRIARTEIVERLRHVAAQDHLTLEERSFVALARASEGSMRDALSLLDQAIAYGGKTISHADLELLLGAVPQELVQELLRAIMAQNSPAALASLANLLDRGHDLRAFCAEVVEHIRNLLVAAVVPDTAELRSLIETSDDDLNQLSTDAKVLTPEQLQELLAIFIQAEDSLRFSSHPRFVVETAAVRATRLLRQRESTGARPAQTSSSPNQKAPVRPEERKSGSSTPPALRPGAPVASRSISKPAPTSKGETDEGAAIPSRSPHNPPTAMATATPTAVPPRTVDPQPTLQWDVVQEEVAASFPNIAPFLEAGRFVGMEGGFVTIGFAKQATVARARLEKEENLLVLSQLCERQLGSSIRIRIIELTETHPPGPTMAQARAAKEQEQRLVLFERAKANPMIKQALEIFSVDLAEVRTIAQQEASE</sequence>
<dbReference type="PANTHER" id="PTHR11669:SF0">
    <property type="entry name" value="PROTEIN STICHEL-LIKE 2"/>
    <property type="match status" value="1"/>
</dbReference>
<comment type="subunit">
    <text evidence="11">DNA polymerase III contains a core (composed of alpha, epsilon and theta chains) that associates with a tau subunit. This core dimerizes to form the POLIII' complex. PolIII' associates with the gamma complex (composed of gamma, delta, delta', psi and chi chains) and with the beta chain to form the complete DNA polymerase III complex.</text>
</comment>
<evidence type="ECO:0000256" key="6">
    <source>
        <dbReference type="ARBA" id="ARBA00022741"/>
    </source>
</evidence>
<evidence type="ECO:0000256" key="2">
    <source>
        <dbReference type="ARBA" id="ARBA00022679"/>
    </source>
</evidence>
<dbReference type="Gene3D" id="3.40.50.300">
    <property type="entry name" value="P-loop containing nucleotide triphosphate hydrolases"/>
    <property type="match status" value="1"/>
</dbReference>
<dbReference type="GO" id="GO:0005524">
    <property type="term" value="F:ATP binding"/>
    <property type="evidence" value="ECO:0007669"/>
    <property type="project" value="UniProtKB-KW"/>
</dbReference>
<evidence type="ECO:0000259" key="13">
    <source>
        <dbReference type="SMART" id="SM00382"/>
    </source>
</evidence>
<organism evidence="14 15">
    <name type="scientific">Candidatus Nitrospira nitrificans</name>
    <dbReference type="NCBI Taxonomy" id="1742973"/>
    <lineage>
        <taxon>Bacteria</taxon>
        <taxon>Pseudomonadati</taxon>
        <taxon>Nitrospirota</taxon>
        <taxon>Nitrospiria</taxon>
        <taxon>Nitrospirales</taxon>
        <taxon>Nitrospiraceae</taxon>
        <taxon>Nitrospira</taxon>
    </lineage>
</organism>
<dbReference type="PANTHER" id="PTHR11669">
    <property type="entry name" value="REPLICATION FACTOR C / DNA POLYMERASE III GAMMA-TAU SUBUNIT"/>
    <property type="match status" value="1"/>
</dbReference>
<dbReference type="Pfam" id="PF22608">
    <property type="entry name" value="DNAX_ATPase_lid"/>
    <property type="match status" value="1"/>
</dbReference>
<evidence type="ECO:0000256" key="12">
    <source>
        <dbReference type="SAM" id="MobiDB-lite"/>
    </source>
</evidence>
<dbReference type="Pfam" id="PF13177">
    <property type="entry name" value="DNA_pol3_delta2"/>
    <property type="match status" value="1"/>
</dbReference>
<proteinExistence type="inferred from homology"/>
<evidence type="ECO:0000256" key="11">
    <source>
        <dbReference type="RuleBase" id="RU364063"/>
    </source>
</evidence>
<dbReference type="CDD" id="cd18137">
    <property type="entry name" value="HLD_clamp_pol_III_gamma_tau"/>
    <property type="match status" value="1"/>
</dbReference>
<dbReference type="InterPro" id="IPR027417">
    <property type="entry name" value="P-loop_NTPase"/>
</dbReference>
<keyword evidence="5" id="KW-0479">Metal-binding</keyword>
<dbReference type="GO" id="GO:0046872">
    <property type="term" value="F:metal ion binding"/>
    <property type="evidence" value="ECO:0007669"/>
    <property type="project" value="UniProtKB-KW"/>
</dbReference>
<dbReference type="CDD" id="cd00009">
    <property type="entry name" value="AAA"/>
    <property type="match status" value="1"/>
</dbReference>
<evidence type="ECO:0000256" key="8">
    <source>
        <dbReference type="ARBA" id="ARBA00022840"/>
    </source>
</evidence>
<dbReference type="Gene3D" id="1.10.8.60">
    <property type="match status" value="1"/>
</dbReference>
<dbReference type="NCBIfam" id="NF004046">
    <property type="entry name" value="PRK05563.1"/>
    <property type="match status" value="1"/>
</dbReference>
<dbReference type="Proteomes" id="UP000198736">
    <property type="component" value="Unassembled WGS sequence"/>
</dbReference>
<dbReference type="InterPro" id="IPR012763">
    <property type="entry name" value="DNA_pol_III_sug/sutau_N"/>
</dbReference>
<dbReference type="GO" id="GO:0003887">
    <property type="term" value="F:DNA-directed DNA polymerase activity"/>
    <property type="evidence" value="ECO:0007669"/>
    <property type="project" value="UniProtKB-KW"/>
</dbReference>
<dbReference type="AlphaFoldDB" id="A0A0S4LII7"/>
<dbReference type="FunFam" id="3.40.50.300:FF:000014">
    <property type="entry name" value="DNA polymerase III subunit gamma/tau"/>
    <property type="match status" value="1"/>
</dbReference>
<evidence type="ECO:0000256" key="1">
    <source>
        <dbReference type="ARBA" id="ARBA00006360"/>
    </source>
</evidence>
<dbReference type="Gene3D" id="1.20.272.10">
    <property type="match status" value="1"/>
</dbReference>
<accession>A0A0S4LII7</accession>
<keyword evidence="3 11" id="KW-0548">Nucleotidyltransferase</keyword>
<dbReference type="SUPFAM" id="SSF52540">
    <property type="entry name" value="P-loop containing nucleoside triphosphate hydrolases"/>
    <property type="match status" value="1"/>
</dbReference>
<comment type="function">
    <text evidence="11">DNA polymerase III is a complex, multichain enzyme responsible for most of the replicative synthesis in bacteria. This DNA polymerase also exhibits 3' to 5' exonuclease activity.</text>
</comment>
<keyword evidence="4 11" id="KW-0235">DNA replication</keyword>
<reference evidence="15" key="1">
    <citation type="submission" date="2015-10" db="EMBL/GenBank/DDBJ databases">
        <authorList>
            <person name="Luecker S."/>
            <person name="Luecker S."/>
        </authorList>
    </citation>
    <scope>NUCLEOTIDE SEQUENCE [LARGE SCALE GENOMIC DNA]</scope>
</reference>
<keyword evidence="15" id="KW-1185">Reference proteome</keyword>
<keyword evidence="2 11" id="KW-0808">Transferase</keyword>
<comment type="similarity">
    <text evidence="1 11">Belongs to the DnaX/STICHEL family.</text>
</comment>
<evidence type="ECO:0000256" key="9">
    <source>
        <dbReference type="ARBA" id="ARBA00022932"/>
    </source>
</evidence>
<dbReference type="InterPro" id="IPR003593">
    <property type="entry name" value="AAA+_ATPase"/>
</dbReference>
<evidence type="ECO:0000256" key="4">
    <source>
        <dbReference type="ARBA" id="ARBA00022705"/>
    </source>
</evidence>
<evidence type="ECO:0000256" key="7">
    <source>
        <dbReference type="ARBA" id="ARBA00022833"/>
    </source>
</evidence>
<dbReference type="NCBIfam" id="TIGR02397">
    <property type="entry name" value="dnaX_nterm"/>
    <property type="match status" value="1"/>
</dbReference>
<keyword evidence="8 11" id="KW-0067">ATP-binding</keyword>
<dbReference type="EMBL" id="CZPZ01000012">
    <property type="protein sequence ID" value="CUS34962.1"/>
    <property type="molecule type" value="Genomic_DNA"/>
</dbReference>
<dbReference type="GO" id="GO:0003677">
    <property type="term" value="F:DNA binding"/>
    <property type="evidence" value="ECO:0007669"/>
    <property type="project" value="InterPro"/>
</dbReference>
<evidence type="ECO:0000256" key="10">
    <source>
        <dbReference type="ARBA" id="ARBA00049244"/>
    </source>
</evidence>
<dbReference type="InterPro" id="IPR001270">
    <property type="entry name" value="ClpA/B"/>
</dbReference>
<dbReference type="SMART" id="SM00382">
    <property type="entry name" value="AAA"/>
    <property type="match status" value="1"/>
</dbReference>
<dbReference type="Pfam" id="PF12169">
    <property type="entry name" value="DNA_pol3_gamma3"/>
    <property type="match status" value="1"/>
</dbReference>
<dbReference type="SUPFAM" id="SSF48019">
    <property type="entry name" value="post-AAA+ oligomerization domain-like"/>
    <property type="match status" value="1"/>
</dbReference>
<dbReference type="OrthoDB" id="9810148at2"/>
<dbReference type="InterPro" id="IPR022754">
    <property type="entry name" value="DNA_pol_III_gamma-3"/>
</dbReference>
<protein>
    <recommendedName>
        <fullName evidence="11">DNA polymerase III subunit gamma/tau</fullName>
        <ecNumber evidence="11">2.7.7.7</ecNumber>
    </recommendedName>
</protein>
<keyword evidence="7" id="KW-0862">Zinc</keyword>
<name>A0A0S4LII7_9BACT</name>
<dbReference type="FunFam" id="1.10.8.60:FF:000013">
    <property type="entry name" value="DNA polymerase III subunit gamma/tau"/>
    <property type="match status" value="1"/>
</dbReference>
<dbReference type="InterPro" id="IPR008921">
    <property type="entry name" value="DNA_pol3_clamp-load_cplx_C"/>
</dbReference>
<evidence type="ECO:0000256" key="5">
    <source>
        <dbReference type="ARBA" id="ARBA00022723"/>
    </source>
</evidence>
<dbReference type="InterPro" id="IPR050238">
    <property type="entry name" value="DNA_Rep/Repair_Clamp_Loader"/>
</dbReference>
<dbReference type="EC" id="2.7.7.7" evidence="11"/>
<dbReference type="GO" id="GO:0009360">
    <property type="term" value="C:DNA polymerase III complex"/>
    <property type="evidence" value="ECO:0007669"/>
    <property type="project" value="InterPro"/>
</dbReference>
<dbReference type="GO" id="GO:0006261">
    <property type="term" value="P:DNA-templated DNA replication"/>
    <property type="evidence" value="ECO:0007669"/>
    <property type="project" value="TreeGrafter"/>
</dbReference>
<keyword evidence="9 11" id="KW-0239">DNA-directed DNA polymerase</keyword>
<feature type="domain" description="AAA+ ATPase" evidence="13">
    <location>
        <begin position="37"/>
        <end position="179"/>
    </location>
</feature>
<dbReference type="RefSeq" id="WP_090896374.1">
    <property type="nucleotide sequence ID" value="NZ_CZPZ01000012.1"/>
</dbReference>
<evidence type="ECO:0000313" key="15">
    <source>
        <dbReference type="Proteomes" id="UP000198736"/>
    </source>
</evidence>
<dbReference type="PRINTS" id="PR00300">
    <property type="entry name" value="CLPPROTEASEA"/>
</dbReference>
<comment type="catalytic activity">
    <reaction evidence="10 11">
        <text>DNA(n) + a 2'-deoxyribonucleoside 5'-triphosphate = DNA(n+1) + diphosphate</text>
        <dbReference type="Rhea" id="RHEA:22508"/>
        <dbReference type="Rhea" id="RHEA-COMP:17339"/>
        <dbReference type="Rhea" id="RHEA-COMP:17340"/>
        <dbReference type="ChEBI" id="CHEBI:33019"/>
        <dbReference type="ChEBI" id="CHEBI:61560"/>
        <dbReference type="ChEBI" id="CHEBI:173112"/>
        <dbReference type="EC" id="2.7.7.7"/>
    </reaction>
</comment>